<evidence type="ECO:0008006" key="5">
    <source>
        <dbReference type="Google" id="ProtNLM"/>
    </source>
</evidence>
<reference evidence="3 4" key="1">
    <citation type="submission" date="2017-09" db="EMBL/GenBank/DDBJ databases">
        <authorList>
            <person name="Ehlers B."/>
            <person name="Leendertz F.H."/>
        </authorList>
    </citation>
    <scope>NUCLEOTIDE SEQUENCE [LARGE SCALE GENOMIC DNA]</scope>
    <source>
        <strain evidence="3 4">CGMCC 1.05381</strain>
    </source>
</reference>
<keyword evidence="2" id="KW-0812">Transmembrane</keyword>
<dbReference type="EMBL" id="OCST01000002">
    <property type="protein sequence ID" value="SOE60210.1"/>
    <property type="molecule type" value="Genomic_DNA"/>
</dbReference>
<proteinExistence type="predicted"/>
<dbReference type="AlphaFoldDB" id="A0A2C8Z8J3"/>
<dbReference type="RefSeq" id="WP_097060198.1">
    <property type="nucleotide sequence ID" value="NZ_BMLC01000001.1"/>
</dbReference>
<keyword evidence="4" id="KW-1185">Reference proteome</keyword>
<protein>
    <recommendedName>
        <fullName evidence="5">DUF4190 domain-containing protein</fullName>
    </recommendedName>
</protein>
<feature type="transmembrane region" description="Helical" evidence="2">
    <location>
        <begin position="154"/>
        <end position="185"/>
    </location>
</feature>
<evidence type="ECO:0000256" key="2">
    <source>
        <dbReference type="SAM" id="Phobius"/>
    </source>
</evidence>
<organism evidence="3 4">
    <name type="scientific">Salinibacterium xinjiangense</name>
    <dbReference type="NCBI Taxonomy" id="386302"/>
    <lineage>
        <taxon>Bacteria</taxon>
        <taxon>Bacillati</taxon>
        <taxon>Actinomycetota</taxon>
        <taxon>Actinomycetes</taxon>
        <taxon>Micrococcales</taxon>
        <taxon>Microbacteriaceae</taxon>
        <taxon>Salinibacterium</taxon>
    </lineage>
</organism>
<evidence type="ECO:0000256" key="1">
    <source>
        <dbReference type="SAM" id="MobiDB-lite"/>
    </source>
</evidence>
<accession>A0A2C8Z8J3</accession>
<name>A0A2C8Z8J3_9MICO</name>
<dbReference type="OrthoDB" id="5124674at2"/>
<evidence type="ECO:0000313" key="4">
    <source>
        <dbReference type="Proteomes" id="UP000219440"/>
    </source>
</evidence>
<keyword evidence="2" id="KW-1133">Transmembrane helix</keyword>
<dbReference type="Proteomes" id="UP000219440">
    <property type="component" value="Unassembled WGS sequence"/>
</dbReference>
<evidence type="ECO:0000313" key="3">
    <source>
        <dbReference type="EMBL" id="SOE60210.1"/>
    </source>
</evidence>
<gene>
    <name evidence="3" type="ORF">SAMN06296378_1061</name>
</gene>
<feature type="region of interest" description="Disordered" evidence="1">
    <location>
        <begin position="1"/>
        <end position="31"/>
    </location>
</feature>
<keyword evidence="2" id="KW-0472">Membrane</keyword>
<sequence length="190" mass="18731">MADTTPDNEIPPVPVPTSTETVPPAPVEPAPVVAAPPAAAATPASPPAPLPPLAPVAPAAATPAAARPDPYAAPAATLLYAVVAQPNPHASPAPAQPNTYAPVAVGPSQTLSLVAMIAGIVGVLGSFVGFGFLPALAGVIMGHIARKREPWAKGFWVTALITGYVGVGISLVSGIGVLLIFLVALPGSAF</sequence>
<feature type="transmembrane region" description="Helical" evidence="2">
    <location>
        <begin position="113"/>
        <end position="142"/>
    </location>
</feature>